<dbReference type="InterPro" id="IPR008254">
    <property type="entry name" value="Flavodoxin/NO_synth"/>
</dbReference>
<reference evidence="2" key="2">
    <citation type="submission" date="2019-02" db="EMBL/GenBank/DDBJ databases">
        <authorList>
            <person name="Chen S.-C."/>
            <person name="Chien H.-H."/>
            <person name="Lai M.-C."/>
        </authorList>
    </citation>
    <scope>NUCLEOTIDE SEQUENCE</scope>
    <source>
        <strain evidence="2">N2F9704</strain>
    </source>
</reference>
<reference evidence="2" key="1">
    <citation type="journal article" date="2001" name="Int. J. Syst. Evol. Microbiol.">
        <title>Methanofollis aquaemaris sp. nov., a methanogen isolated from an aquaculture fish pond.</title>
        <authorList>
            <person name="Lai M.C."/>
            <person name="Chen S.C."/>
        </authorList>
    </citation>
    <scope>NUCLEOTIDE SEQUENCE</scope>
    <source>
        <strain evidence="2">N2F9704</strain>
    </source>
</reference>
<dbReference type="Pfam" id="PF12724">
    <property type="entry name" value="Flavodoxin_5"/>
    <property type="match status" value="1"/>
</dbReference>
<dbReference type="SUPFAM" id="SSF52218">
    <property type="entry name" value="Flavoproteins"/>
    <property type="match status" value="1"/>
</dbReference>
<name>A0A8A3S8R9_9EURY</name>
<protein>
    <submittedName>
        <fullName evidence="2">Flavodoxin</fullName>
    </submittedName>
</protein>
<dbReference type="KEGG" id="maqe:RJ40_11440"/>
<dbReference type="InterPro" id="IPR052200">
    <property type="entry name" value="Protoporphyrinogen_IX_DH"/>
</dbReference>
<dbReference type="GO" id="GO:0070819">
    <property type="term" value="F:menaquinone-dependent protoporphyrinogen oxidase activity"/>
    <property type="evidence" value="ECO:0007669"/>
    <property type="project" value="TreeGrafter"/>
</dbReference>
<accession>A0A8A3S8R9</accession>
<dbReference type="AlphaFoldDB" id="A0A8A3S8R9"/>
<dbReference type="InterPro" id="IPR029039">
    <property type="entry name" value="Flavoprotein-like_sf"/>
</dbReference>
<gene>
    <name evidence="2" type="ORF">RJ40_11440</name>
</gene>
<evidence type="ECO:0000313" key="2">
    <source>
        <dbReference type="EMBL" id="QSZ68064.1"/>
    </source>
</evidence>
<dbReference type="Gene3D" id="3.40.50.360">
    <property type="match status" value="1"/>
</dbReference>
<dbReference type="PROSITE" id="PS50902">
    <property type="entry name" value="FLAVODOXIN_LIKE"/>
    <property type="match status" value="1"/>
</dbReference>
<organism evidence="2 3">
    <name type="scientific">Methanofollis aquaemaris</name>
    <dbReference type="NCBI Taxonomy" id="126734"/>
    <lineage>
        <taxon>Archaea</taxon>
        <taxon>Methanobacteriati</taxon>
        <taxon>Methanobacteriota</taxon>
        <taxon>Stenosarchaea group</taxon>
        <taxon>Methanomicrobia</taxon>
        <taxon>Methanomicrobiales</taxon>
        <taxon>Methanomicrobiaceae</taxon>
        <taxon>Methanofollis</taxon>
    </lineage>
</organism>
<dbReference type="Proteomes" id="UP001042704">
    <property type="component" value="Chromosome"/>
</dbReference>
<dbReference type="GO" id="GO:0010181">
    <property type="term" value="F:FMN binding"/>
    <property type="evidence" value="ECO:0007669"/>
    <property type="project" value="InterPro"/>
</dbReference>
<dbReference type="PANTHER" id="PTHR38030:SF2">
    <property type="entry name" value="PROTOPORPHYRINOGEN IX DEHYDROGENASE [QUINONE]"/>
    <property type="match status" value="1"/>
</dbReference>
<evidence type="ECO:0000259" key="1">
    <source>
        <dbReference type="PROSITE" id="PS50902"/>
    </source>
</evidence>
<dbReference type="EMBL" id="CP036172">
    <property type="protein sequence ID" value="QSZ68064.1"/>
    <property type="molecule type" value="Genomic_DNA"/>
</dbReference>
<evidence type="ECO:0000313" key="3">
    <source>
        <dbReference type="Proteomes" id="UP001042704"/>
    </source>
</evidence>
<dbReference type="GO" id="GO:0006783">
    <property type="term" value="P:heme biosynthetic process"/>
    <property type="evidence" value="ECO:0007669"/>
    <property type="project" value="TreeGrafter"/>
</dbReference>
<proteinExistence type="predicted"/>
<sequence>MEWSMTERILVAYASRYGSTEEIARVIADEIAALGYEVDCMNVMEVEEVAPYAAVVAGSPIYMGKWLPEAVDLAKRFRIGLNERPLAVFAVGYSMKEEDDMIRKSARASMNELRMYVHAQAEGLFAGKFDPVGMSTTDLQIMKMAGAAPGDARDWTAVRNWARALPSVLFTLDVEK</sequence>
<dbReference type="PANTHER" id="PTHR38030">
    <property type="entry name" value="PROTOPORPHYRINOGEN IX DEHYDROGENASE [MENAQUINONE]"/>
    <property type="match status" value="1"/>
</dbReference>
<dbReference type="InterPro" id="IPR026816">
    <property type="entry name" value="Flavodoxin_dom"/>
</dbReference>
<keyword evidence="3" id="KW-1185">Reference proteome</keyword>
<feature type="domain" description="Flavodoxin-like" evidence="1">
    <location>
        <begin position="9"/>
        <end position="166"/>
    </location>
</feature>